<evidence type="ECO:0000313" key="2">
    <source>
        <dbReference type="Proteomes" id="UP001324427"/>
    </source>
</evidence>
<name>A0AAV9JWW4_9PEZI</name>
<proteinExistence type="predicted"/>
<protein>
    <submittedName>
        <fullName evidence="1">Uncharacterized protein</fullName>
    </submittedName>
</protein>
<dbReference type="EMBL" id="JAVFHQ010000002">
    <property type="protein sequence ID" value="KAK4550047.1"/>
    <property type="molecule type" value="Genomic_DNA"/>
</dbReference>
<dbReference type="AlphaFoldDB" id="A0AAV9JWW4"/>
<dbReference type="Proteomes" id="UP001324427">
    <property type="component" value="Unassembled WGS sequence"/>
</dbReference>
<reference evidence="1 2" key="1">
    <citation type="submission" date="2021-11" db="EMBL/GenBank/DDBJ databases">
        <title>Black yeast isolated from Biological Soil Crust.</title>
        <authorList>
            <person name="Kurbessoian T."/>
        </authorList>
    </citation>
    <scope>NUCLEOTIDE SEQUENCE [LARGE SCALE GENOMIC DNA]</scope>
    <source>
        <strain evidence="1 2">CCFEE 5522</strain>
    </source>
</reference>
<accession>A0AAV9JWW4</accession>
<gene>
    <name evidence="1" type="ORF">LTR36_003014</name>
</gene>
<evidence type="ECO:0000313" key="1">
    <source>
        <dbReference type="EMBL" id="KAK4550047.1"/>
    </source>
</evidence>
<keyword evidence="2" id="KW-1185">Reference proteome</keyword>
<sequence>MDATAQPFRFFDLPRELRDMTYEILADPKYAREDDEDEDYVPEDYTGEHVCSQEEGPMTSLCIVPHPAPTFTRVSKQFKAEYDGLKVFRDAKVRVGIVMDVWDMENWVCVHPFGFDAHLESRAQGMGRLEIAIGLWNWRQEDEDKLRRLVNSLCNWLPRPTTVEVVFETPADRWEEMHWTRRRSINRALLLPSADPEHVIAGSRRVTVARKLVIHGQLCGRILHGDGDNDDDGFNFEAQLDGMLHYHASNQITYSVTLSSDPGAWYGLDLRVVSAAELRVDAVLAEVREEKSTWQRFEKERQSAFDTPWADGMSIPE</sequence>
<organism evidence="1 2">
    <name type="scientific">Oleoguttula mirabilis</name>
    <dbReference type="NCBI Taxonomy" id="1507867"/>
    <lineage>
        <taxon>Eukaryota</taxon>
        <taxon>Fungi</taxon>
        <taxon>Dikarya</taxon>
        <taxon>Ascomycota</taxon>
        <taxon>Pezizomycotina</taxon>
        <taxon>Dothideomycetes</taxon>
        <taxon>Dothideomycetidae</taxon>
        <taxon>Mycosphaerellales</taxon>
        <taxon>Teratosphaeriaceae</taxon>
        <taxon>Oleoguttula</taxon>
    </lineage>
</organism>
<comment type="caution">
    <text evidence="1">The sequence shown here is derived from an EMBL/GenBank/DDBJ whole genome shotgun (WGS) entry which is preliminary data.</text>
</comment>